<dbReference type="EMBL" id="FNLC01000001">
    <property type="protein sequence ID" value="SDQ23015.1"/>
    <property type="molecule type" value="Genomic_DNA"/>
</dbReference>
<dbReference type="STRING" id="1095778.SAMN04489842_0152"/>
<reference evidence="2" key="1">
    <citation type="submission" date="2016-10" db="EMBL/GenBank/DDBJ databases">
        <authorList>
            <person name="Varghese N."/>
            <person name="Submissions S."/>
        </authorList>
    </citation>
    <scope>NUCLEOTIDE SEQUENCE [LARGE SCALE GENOMIC DNA]</scope>
    <source>
        <strain evidence="2">DSM 24767</strain>
    </source>
</reference>
<dbReference type="Proteomes" id="UP000198848">
    <property type="component" value="Unassembled WGS sequence"/>
</dbReference>
<dbReference type="OrthoDB" id="210950at2157"/>
<dbReference type="RefSeq" id="WP_090375892.1">
    <property type="nucleotide sequence ID" value="NZ_FNLC01000001.1"/>
</dbReference>
<name>A0A1H0Z6D2_NATTX</name>
<dbReference type="Gene3D" id="1.50.10.20">
    <property type="match status" value="1"/>
</dbReference>
<dbReference type="InterPro" id="IPR008928">
    <property type="entry name" value="6-hairpin_glycosidase_sf"/>
</dbReference>
<dbReference type="GO" id="GO:0005975">
    <property type="term" value="P:carbohydrate metabolic process"/>
    <property type="evidence" value="ECO:0007669"/>
    <property type="project" value="InterPro"/>
</dbReference>
<evidence type="ECO:0000313" key="1">
    <source>
        <dbReference type="EMBL" id="SDQ23015.1"/>
    </source>
</evidence>
<accession>A0A1H0Z6D2</accession>
<sequence>MNATRTTERRRDESASSDPIVRRCRETLAYARERDYTGWDYADGLSSVYLQRLPFESKLLNLAVQEGIKRAPINLRPYFEVEQRRNYKGAALFAMANLDIYTLTGDETYAREAQNLVEWLLAEDNDWCRGFCGGGHRHPLQDLSSETASTPGEVSGVVSTTYAVQALLQAADALEEPTYARVARTATEFVFEDLDYTEFDEGARINYTAENGGGNEVSEPYTLNANALGARLLLELGAYFDEPRWCEAGEAILDYVASKQTATGGWMYTDPPTASHLSMDNFHNGFILESLLRYQELTGSSRFDATIERGLSFYREELFEDDGASNWDESSVYPRDTHAAAQGIITFTEAGDLEFARRIIDWATDALYAGDGQFYYQQRRFYTKRFTLMRWCQAWMAYALSTYARACDGESETV</sequence>
<dbReference type="SUPFAM" id="SSF48208">
    <property type="entry name" value="Six-hairpin glycosidases"/>
    <property type="match status" value="1"/>
</dbReference>
<gene>
    <name evidence="1" type="ORF">SAMN04489842_0152</name>
</gene>
<protein>
    <recommendedName>
        <fullName evidence="3">Antibiotic ABC transporter permease</fullName>
    </recommendedName>
</protein>
<dbReference type="AlphaFoldDB" id="A0A1H0Z6D2"/>
<evidence type="ECO:0000313" key="2">
    <source>
        <dbReference type="Proteomes" id="UP000198848"/>
    </source>
</evidence>
<organism evidence="1 2">
    <name type="scientific">Natronobacterium texcoconense</name>
    <dbReference type="NCBI Taxonomy" id="1095778"/>
    <lineage>
        <taxon>Archaea</taxon>
        <taxon>Methanobacteriati</taxon>
        <taxon>Methanobacteriota</taxon>
        <taxon>Stenosarchaea group</taxon>
        <taxon>Halobacteria</taxon>
        <taxon>Halobacteriales</taxon>
        <taxon>Natrialbaceae</taxon>
        <taxon>Natronobacterium</taxon>
    </lineage>
</organism>
<evidence type="ECO:0008006" key="3">
    <source>
        <dbReference type="Google" id="ProtNLM"/>
    </source>
</evidence>
<keyword evidence="2" id="KW-1185">Reference proteome</keyword>
<proteinExistence type="predicted"/>